<dbReference type="GO" id="GO:0015074">
    <property type="term" value="P:DNA integration"/>
    <property type="evidence" value="ECO:0007669"/>
    <property type="project" value="InterPro"/>
</dbReference>
<dbReference type="InterPro" id="IPR011010">
    <property type="entry name" value="DNA_brk_join_enz"/>
</dbReference>
<dbReference type="PANTHER" id="PTHR30055:SF226">
    <property type="entry name" value="HTH-TYPE TRANSCRIPTIONAL REGULATOR PKSA"/>
    <property type="match status" value="1"/>
</dbReference>
<dbReference type="InterPro" id="IPR002104">
    <property type="entry name" value="Integrase_catalytic"/>
</dbReference>
<dbReference type="Gene3D" id="1.10.10.60">
    <property type="entry name" value="Homeodomain-like"/>
    <property type="match status" value="1"/>
</dbReference>
<dbReference type="InterPro" id="IPR001647">
    <property type="entry name" value="HTH_TetR"/>
</dbReference>
<reference evidence="5 6" key="1">
    <citation type="journal article" date="2015" name="Genome Announc.">
        <title>Draft Genome Sequence of the Terrestrial Cyanobacterium Scytonema millei VB511283, Isolated from Eastern India.</title>
        <authorList>
            <person name="Sen D."/>
            <person name="Chandrababunaidu M.M."/>
            <person name="Singh D."/>
            <person name="Sanghi N."/>
            <person name="Ghorai A."/>
            <person name="Mishra G.P."/>
            <person name="Madduluri M."/>
            <person name="Adhikary S.P."/>
            <person name="Tripathy S."/>
        </authorList>
    </citation>
    <scope>NUCLEOTIDE SEQUENCE [LARGE SCALE GENOMIC DNA]</scope>
    <source>
        <strain evidence="5 6">VB511283</strain>
    </source>
</reference>
<accession>A0A9X5E8J5</accession>
<evidence type="ECO:0000256" key="2">
    <source>
        <dbReference type="ARBA" id="ARBA00023172"/>
    </source>
</evidence>
<dbReference type="Gene3D" id="1.10.443.10">
    <property type="entry name" value="Intergrase catalytic core"/>
    <property type="match status" value="1"/>
</dbReference>
<protein>
    <submittedName>
        <fullName evidence="5">TetR family transcriptional regulator</fullName>
    </submittedName>
</protein>
<sequence length="396" mass="44818">MATQLTSTRQRLIDAALQLFSTQGITETTTRQIAELAQVNEVTLFRHFGNKQGLLLAAISESAVFKDFGESLREKASQTSSLHQALKDYASDRLQALEQVPELVLSVVGESRRYSSEHQQVIGEYLTQANQYVAEYIATVIEREQLQTNLPVSQLASLLNSLLLGYAAIQFTTGFQALWQSRDEFLESLVELFLNQVESANSGEKIIDLPANLVHTILQKAKKIDLRDYALMYVLFATGLSASEIASLERVHQIVDRDRYLLQITQGSVRQVPVNQWILGKRYGSYTRNPLTQWLKSRKDDRAALFLNDAGLPMSEIEIQQRWQIITKGLLTPEGQAPAIVQTQQTWCVEMLMKGMTLENLSMLTGWGLKQLKPYVQRVKEKIAIEQAIQRDRDSQ</sequence>
<dbReference type="SUPFAM" id="SSF48498">
    <property type="entry name" value="Tetracyclin repressor-like, C-terminal domain"/>
    <property type="match status" value="1"/>
</dbReference>
<evidence type="ECO:0000256" key="3">
    <source>
        <dbReference type="PROSITE-ProRule" id="PRU00335"/>
    </source>
</evidence>
<dbReference type="SUPFAM" id="SSF56349">
    <property type="entry name" value="DNA breaking-rejoining enzymes"/>
    <property type="match status" value="1"/>
</dbReference>
<keyword evidence="1 3" id="KW-0238">DNA-binding</keyword>
<feature type="domain" description="HTH tetR-type" evidence="4">
    <location>
        <begin position="6"/>
        <end position="66"/>
    </location>
</feature>
<dbReference type="Proteomes" id="UP000031532">
    <property type="component" value="Unassembled WGS sequence"/>
</dbReference>
<dbReference type="InterPro" id="IPR050109">
    <property type="entry name" value="HTH-type_TetR-like_transc_reg"/>
</dbReference>
<dbReference type="InterPro" id="IPR013762">
    <property type="entry name" value="Integrase-like_cat_sf"/>
</dbReference>
<dbReference type="GO" id="GO:0006310">
    <property type="term" value="P:DNA recombination"/>
    <property type="evidence" value="ECO:0007669"/>
    <property type="project" value="UniProtKB-KW"/>
</dbReference>
<organism evidence="5 6">
    <name type="scientific">Scytonema millei VB511283</name>
    <dbReference type="NCBI Taxonomy" id="1245923"/>
    <lineage>
        <taxon>Bacteria</taxon>
        <taxon>Bacillati</taxon>
        <taxon>Cyanobacteriota</taxon>
        <taxon>Cyanophyceae</taxon>
        <taxon>Nostocales</taxon>
        <taxon>Scytonemataceae</taxon>
        <taxon>Scytonema</taxon>
    </lineage>
</organism>
<evidence type="ECO:0000259" key="4">
    <source>
        <dbReference type="PROSITE" id="PS50977"/>
    </source>
</evidence>
<dbReference type="GO" id="GO:0003700">
    <property type="term" value="F:DNA-binding transcription factor activity"/>
    <property type="evidence" value="ECO:0007669"/>
    <property type="project" value="TreeGrafter"/>
</dbReference>
<dbReference type="PRINTS" id="PR00455">
    <property type="entry name" value="HTHTETR"/>
</dbReference>
<name>A0A9X5E8J5_9CYAN</name>
<comment type="caution">
    <text evidence="5">The sequence shown here is derived from an EMBL/GenBank/DDBJ whole genome shotgun (WGS) entry which is preliminary data.</text>
</comment>
<dbReference type="Pfam" id="PF00440">
    <property type="entry name" value="TetR_N"/>
    <property type="match status" value="1"/>
</dbReference>
<evidence type="ECO:0000256" key="1">
    <source>
        <dbReference type="ARBA" id="ARBA00023125"/>
    </source>
</evidence>
<proteinExistence type="predicted"/>
<dbReference type="Pfam" id="PF00589">
    <property type="entry name" value="Phage_integrase"/>
    <property type="match status" value="1"/>
</dbReference>
<dbReference type="PANTHER" id="PTHR30055">
    <property type="entry name" value="HTH-TYPE TRANSCRIPTIONAL REGULATOR RUTR"/>
    <property type="match status" value="1"/>
</dbReference>
<dbReference type="OrthoDB" id="277085at2"/>
<evidence type="ECO:0000313" key="5">
    <source>
        <dbReference type="EMBL" id="NHC36876.1"/>
    </source>
</evidence>
<gene>
    <name evidence="5" type="ORF">QH73_0019925</name>
</gene>
<dbReference type="AlphaFoldDB" id="A0A9X5E8J5"/>
<dbReference type="EMBL" id="JTJC03000006">
    <property type="protein sequence ID" value="NHC36876.1"/>
    <property type="molecule type" value="Genomic_DNA"/>
</dbReference>
<dbReference type="PROSITE" id="PS50977">
    <property type="entry name" value="HTH_TETR_2"/>
    <property type="match status" value="1"/>
</dbReference>
<dbReference type="SUPFAM" id="SSF46689">
    <property type="entry name" value="Homeodomain-like"/>
    <property type="match status" value="1"/>
</dbReference>
<evidence type="ECO:0000313" key="6">
    <source>
        <dbReference type="Proteomes" id="UP000031532"/>
    </source>
</evidence>
<keyword evidence="2" id="KW-0233">DNA recombination</keyword>
<dbReference type="Gene3D" id="1.10.357.10">
    <property type="entry name" value="Tetracycline Repressor, domain 2"/>
    <property type="match status" value="1"/>
</dbReference>
<dbReference type="RefSeq" id="WP_039714089.1">
    <property type="nucleotide sequence ID" value="NZ_JTJC03000006.1"/>
</dbReference>
<dbReference type="InterPro" id="IPR036271">
    <property type="entry name" value="Tet_transcr_reg_TetR-rel_C_sf"/>
</dbReference>
<dbReference type="GO" id="GO:0000976">
    <property type="term" value="F:transcription cis-regulatory region binding"/>
    <property type="evidence" value="ECO:0007669"/>
    <property type="project" value="TreeGrafter"/>
</dbReference>
<dbReference type="InterPro" id="IPR009057">
    <property type="entry name" value="Homeodomain-like_sf"/>
</dbReference>
<feature type="DNA-binding region" description="H-T-H motif" evidence="3">
    <location>
        <begin position="29"/>
        <end position="48"/>
    </location>
</feature>
<keyword evidence="6" id="KW-1185">Reference proteome</keyword>